<sequence length="406" mass="42411">MSLTTADLARPNRREAIVRIAALWAGVGGATVLGSGCNSDGNGNAAPAAAPSGFTPVVTTLTSALSSPWGMDFLPDGRMLVTQKGGSMVILSADGSSIVGNVSGVPAVVSAGQGGLLDVVLDPDFATDPWVYWAYAEAGTGGSGTAVARGRLVGAALQDVAVIFRQAPKRSGSSHFGCRLVFRADKTLFITLGDRQADSPSNPTADHAQNLARTLGKVVRIRRDGSIPGDNPRFAAAGALPGIWSYGHRNPQGAAIHPTTGELWLVEHGPQGGDELNRVLPGHNHGWPLRSYGCPYGSFPGAGCQVAGGTHAPDYDEPVSYWVPTSIAPSGLAFYSGDKFPEWQGNALLGALAGTALWRVVLDGNAEVGRERLLADLGERIRCVRQGPDGWLYLLTDSGRLLRLTR</sequence>
<accession>B1XZK3</accession>
<dbReference type="InterPro" id="IPR011041">
    <property type="entry name" value="Quinoprot_gluc/sorb_DH_b-prop"/>
</dbReference>
<keyword evidence="3" id="KW-1185">Reference proteome</keyword>
<dbReference type="STRING" id="395495.Lcho_4315"/>
<dbReference type="InterPro" id="IPR011042">
    <property type="entry name" value="6-blade_b-propeller_TolB-like"/>
</dbReference>
<dbReference type="eggNOG" id="COG2133">
    <property type="taxonomic scope" value="Bacteria"/>
</dbReference>
<dbReference type="OrthoDB" id="9770043at2"/>
<evidence type="ECO:0000313" key="2">
    <source>
        <dbReference type="EMBL" id="ACB36566.1"/>
    </source>
</evidence>
<feature type="domain" description="Glucose/Sorbosone dehydrogenase" evidence="1">
    <location>
        <begin position="65"/>
        <end position="403"/>
    </location>
</feature>
<dbReference type="PANTHER" id="PTHR19328">
    <property type="entry name" value="HEDGEHOG-INTERACTING PROTEIN"/>
    <property type="match status" value="1"/>
</dbReference>
<dbReference type="Gene3D" id="2.120.10.30">
    <property type="entry name" value="TolB, C-terminal domain"/>
    <property type="match status" value="1"/>
</dbReference>
<dbReference type="Pfam" id="PF07995">
    <property type="entry name" value="GSDH"/>
    <property type="match status" value="1"/>
</dbReference>
<dbReference type="EMBL" id="CP001013">
    <property type="protein sequence ID" value="ACB36566.1"/>
    <property type="molecule type" value="Genomic_DNA"/>
</dbReference>
<protein>
    <submittedName>
        <fullName evidence="2">Glucose sorbosone dehydrogenase</fullName>
    </submittedName>
</protein>
<proteinExistence type="predicted"/>
<organism evidence="2 3">
    <name type="scientific">Leptothrix cholodnii (strain ATCC 51168 / LMG 8142 / SP-6)</name>
    <name type="common">Leptothrix discophora (strain SP-6)</name>
    <dbReference type="NCBI Taxonomy" id="395495"/>
    <lineage>
        <taxon>Bacteria</taxon>
        <taxon>Pseudomonadati</taxon>
        <taxon>Pseudomonadota</taxon>
        <taxon>Betaproteobacteria</taxon>
        <taxon>Burkholderiales</taxon>
        <taxon>Sphaerotilaceae</taxon>
        <taxon>Leptothrix</taxon>
    </lineage>
</organism>
<dbReference type="PANTHER" id="PTHR19328:SF75">
    <property type="entry name" value="ALDOSE SUGAR DEHYDROGENASE YLII"/>
    <property type="match status" value="1"/>
</dbReference>
<dbReference type="HOGENOM" id="CLU_012253_1_1_4"/>
<dbReference type="KEGG" id="lch:Lcho_4315"/>
<dbReference type="AlphaFoldDB" id="B1XZK3"/>
<dbReference type="SUPFAM" id="SSF50952">
    <property type="entry name" value="Soluble quinoprotein glucose dehydrogenase"/>
    <property type="match status" value="1"/>
</dbReference>
<evidence type="ECO:0000259" key="1">
    <source>
        <dbReference type="Pfam" id="PF07995"/>
    </source>
</evidence>
<reference evidence="2 3" key="1">
    <citation type="submission" date="2008-03" db="EMBL/GenBank/DDBJ databases">
        <title>Complete sequence of Leptothrix cholodnii SP-6.</title>
        <authorList>
            <consortium name="US DOE Joint Genome Institute"/>
            <person name="Copeland A."/>
            <person name="Lucas S."/>
            <person name="Lapidus A."/>
            <person name="Glavina del Rio T."/>
            <person name="Dalin E."/>
            <person name="Tice H."/>
            <person name="Bruce D."/>
            <person name="Goodwin L."/>
            <person name="Pitluck S."/>
            <person name="Chertkov O."/>
            <person name="Brettin T."/>
            <person name="Detter J.C."/>
            <person name="Han C."/>
            <person name="Kuske C.R."/>
            <person name="Schmutz J."/>
            <person name="Larimer F."/>
            <person name="Land M."/>
            <person name="Hauser L."/>
            <person name="Kyrpides N."/>
            <person name="Lykidis A."/>
            <person name="Emerson D."/>
            <person name="Richardson P."/>
        </authorList>
    </citation>
    <scope>NUCLEOTIDE SEQUENCE [LARGE SCALE GENOMIC DNA]</scope>
    <source>
        <strain evidence="3">ATCC 51168 / LMG 8142 / SP-6</strain>
    </source>
</reference>
<dbReference type="RefSeq" id="WP_012349307.1">
    <property type="nucleotide sequence ID" value="NC_010524.1"/>
</dbReference>
<dbReference type="InterPro" id="IPR012938">
    <property type="entry name" value="Glc/Sorbosone_DH"/>
</dbReference>
<name>B1XZK3_LEPCP</name>
<evidence type="ECO:0000313" key="3">
    <source>
        <dbReference type="Proteomes" id="UP000001693"/>
    </source>
</evidence>
<gene>
    <name evidence="2" type="ordered locus">Lcho_4315</name>
</gene>
<dbReference type="Proteomes" id="UP000001693">
    <property type="component" value="Chromosome"/>
</dbReference>